<evidence type="ECO:0000256" key="2">
    <source>
        <dbReference type="ARBA" id="ARBA00022448"/>
    </source>
</evidence>
<feature type="region of interest" description="Disordered" evidence="8">
    <location>
        <begin position="1"/>
        <end position="23"/>
    </location>
</feature>
<sequence length="676" mass="77448">MSHTSHSRSGQRGPALTVPPDNELPEEQLVDEIVEQSMDSSYDGLSEIETPILERTSTKMQNYYDSLLNNTDWNVNNLRVQPGDPQFILWFICSSYFPLICGCIGPLSNLLSVAAVICNWKQDRITGKPAGADEVWCYTVNSISMACGLAANISLLLNFRRKLAYNKAQLISIAGWLVASLMLLVLVVIYHVRFITEQHYNQFTYSYGFWFAVYTVVLHFANFVLLSLNQLGVLLHQYTPAFNIDGVQNTLMLQSMFFVVWLMWGAGMFTALLHVSYGEALYFAIVTILTIGLGDFVPSTSAAQALTLLWCIVGLVTFGLIISTIRELVMFSSESTFYWHRVQFFRNIELQNLPADLSPEDSFNRMKHVNRRALSYEKLFSTMTIVVSWLVFWLLGSLLFTVYEGWPYHLSCYFSFLCFVTIGYGVPSPATSGGRTFFCVWSIAAIPIMTILVMNISDFIFGSLSTIQNFSVHRRDPDPAFDGSHPMMDVLQAFSQSKKLNTVDFFNTQEYIRTIQMARDLYNYPDEGKPVRFHYQPHKVAQMLKKIDPGFDDQQFLQTFYNTIQEKDTDGDSVIRTRFRKKKDPVLTHIGELQQIVTQLRKASFLANTKPDFKYTYTDWETFLHLTGGDTTNSEFWLSEKSPFGFPNDEPLYFTYHLQHSLEKKLQELALTYDNQ</sequence>
<dbReference type="OrthoDB" id="297496at2759"/>
<feature type="transmembrane region" description="Helical" evidence="9">
    <location>
        <begin position="280"/>
        <end position="297"/>
    </location>
</feature>
<feature type="transmembrane region" description="Helical" evidence="9">
    <location>
        <begin position="135"/>
        <end position="157"/>
    </location>
</feature>
<reference evidence="11" key="1">
    <citation type="journal article" date="2021" name="Open Biol.">
        <title>Shared evolutionary footprints suggest mitochondrial oxidative damage underlies multiple complex I losses in fungi.</title>
        <authorList>
            <person name="Schikora-Tamarit M.A."/>
            <person name="Marcet-Houben M."/>
            <person name="Nosek J."/>
            <person name="Gabaldon T."/>
        </authorList>
    </citation>
    <scope>NUCLEOTIDE SEQUENCE</scope>
    <source>
        <strain evidence="11">CBS6075</strain>
    </source>
</reference>
<feature type="transmembrane region" description="Helical" evidence="9">
    <location>
        <begin position="87"/>
        <end position="114"/>
    </location>
</feature>
<keyword evidence="6 9" id="KW-0472">Membrane</keyword>
<comment type="caution">
    <text evidence="11">The sequence shown here is derived from an EMBL/GenBank/DDBJ whole genome shotgun (WGS) entry which is preliminary data.</text>
</comment>
<feature type="domain" description="Potassium channel" evidence="10">
    <location>
        <begin position="257"/>
        <end position="329"/>
    </location>
</feature>
<reference evidence="11" key="2">
    <citation type="submission" date="2021-01" db="EMBL/GenBank/DDBJ databases">
        <authorList>
            <person name="Schikora-Tamarit M.A."/>
        </authorList>
    </citation>
    <scope>NUCLEOTIDE SEQUENCE</scope>
    <source>
        <strain evidence="11">CBS6075</strain>
    </source>
</reference>
<comment type="subcellular location">
    <subcellularLocation>
        <location evidence="1">Membrane</location>
        <topology evidence="1">Multi-pass membrane protein</topology>
    </subcellularLocation>
</comment>
<dbReference type="Proteomes" id="UP000769157">
    <property type="component" value="Unassembled WGS sequence"/>
</dbReference>
<dbReference type="SUPFAM" id="SSF81324">
    <property type="entry name" value="Voltage-gated potassium channels"/>
    <property type="match status" value="2"/>
</dbReference>
<evidence type="ECO:0000256" key="1">
    <source>
        <dbReference type="ARBA" id="ARBA00004141"/>
    </source>
</evidence>
<evidence type="ECO:0000256" key="4">
    <source>
        <dbReference type="ARBA" id="ARBA00022989"/>
    </source>
</evidence>
<gene>
    <name evidence="11" type="ORF">OGAPHI_000796</name>
</gene>
<keyword evidence="2" id="KW-0813">Transport</keyword>
<dbReference type="RefSeq" id="XP_046064453.1">
    <property type="nucleotide sequence ID" value="XM_046208929.1"/>
</dbReference>
<organism evidence="11 12">
    <name type="scientific">Ogataea philodendri</name>
    <dbReference type="NCBI Taxonomy" id="1378263"/>
    <lineage>
        <taxon>Eukaryota</taxon>
        <taxon>Fungi</taxon>
        <taxon>Dikarya</taxon>
        <taxon>Ascomycota</taxon>
        <taxon>Saccharomycotina</taxon>
        <taxon>Pichiomycetes</taxon>
        <taxon>Pichiales</taxon>
        <taxon>Pichiaceae</taxon>
        <taxon>Ogataea</taxon>
    </lineage>
</organism>
<name>A0A9P8PGB3_9ASCO</name>
<feature type="compositionally biased region" description="Polar residues" evidence="8">
    <location>
        <begin position="1"/>
        <end position="10"/>
    </location>
</feature>
<evidence type="ECO:0000256" key="7">
    <source>
        <dbReference type="ARBA" id="ARBA00023303"/>
    </source>
</evidence>
<evidence type="ECO:0000256" key="6">
    <source>
        <dbReference type="ARBA" id="ARBA00023136"/>
    </source>
</evidence>
<dbReference type="GeneID" id="70232764"/>
<feature type="transmembrane region" description="Helical" evidence="9">
    <location>
        <begin position="438"/>
        <end position="461"/>
    </location>
</feature>
<feature type="transmembrane region" description="Helical" evidence="9">
    <location>
        <begin position="303"/>
        <end position="325"/>
    </location>
</feature>
<accession>A0A9P8PGB3</accession>
<dbReference type="Pfam" id="PF07885">
    <property type="entry name" value="Ion_trans_2"/>
    <property type="match status" value="2"/>
</dbReference>
<dbReference type="GO" id="GO:0022841">
    <property type="term" value="F:potassium ion leak channel activity"/>
    <property type="evidence" value="ECO:0007669"/>
    <property type="project" value="TreeGrafter"/>
</dbReference>
<feature type="transmembrane region" description="Helical" evidence="9">
    <location>
        <begin position="406"/>
        <end position="426"/>
    </location>
</feature>
<feature type="transmembrane region" description="Helical" evidence="9">
    <location>
        <begin position="251"/>
        <end position="273"/>
    </location>
</feature>
<keyword evidence="3 9" id="KW-0812">Transmembrane</keyword>
<evidence type="ECO:0000256" key="3">
    <source>
        <dbReference type="ARBA" id="ARBA00022692"/>
    </source>
</evidence>
<dbReference type="PANTHER" id="PTHR11003:SF291">
    <property type="entry name" value="IP11374P"/>
    <property type="match status" value="1"/>
</dbReference>
<protein>
    <recommendedName>
        <fullName evidence="10">Potassium channel domain-containing protein</fullName>
    </recommendedName>
</protein>
<dbReference type="AlphaFoldDB" id="A0A9P8PGB3"/>
<evidence type="ECO:0000256" key="8">
    <source>
        <dbReference type="SAM" id="MobiDB-lite"/>
    </source>
</evidence>
<evidence type="ECO:0000259" key="10">
    <source>
        <dbReference type="Pfam" id="PF07885"/>
    </source>
</evidence>
<keyword evidence="7" id="KW-0407">Ion channel</keyword>
<keyword evidence="5" id="KW-0406">Ion transport</keyword>
<evidence type="ECO:0000256" key="9">
    <source>
        <dbReference type="SAM" id="Phobius"/>
    </source>
</evidence>
<dbReference type="InterPro" id="IPR013099">
    <property type="entry name" value="K_chnl_dom"/>
</dbReference>
<dbReference type="Gene3D" id="1.10.287.70">
    <property type="match status" value="3"/>
</dbReference>
<dbReference type="EMBL" id="JAEUBE010000084">
    <property type="protein sequence ID" value="KAH3671085.1"/>
    <property type="molecule type" value="Genomic_DNA"/>
</dbReference>
<dbReference type="GO" id="GO:0005886">
    <property type="term" value="C:plasma membrane"/>
    <property type="evidence" value="ECO:0007669"/>
    <property type="project" value="TreeGrafter"/>
</dbReference>
<proteinExistence type="predicted"/>
<keyword evidence="12" id="KW-1185">Reference proteome</keyword>
<dbReference type="GO" id="GO:0030322">
    <property type="term" value="P:stabilization of membrane potential"/>
    <property type="evidence" value="ECO:0007669"/>
    <property type="project" value="TreeGrafter"/>
</dbReference>
<dbReference type="GO" id="GO:0015271">
    <property type="term" value="F:outward rectifier potassium channel activity"/>
    <property type="evidence" value="ECO:0007669"/>
    <property type="project" value="TreeGrafter"/>
</dbReference>
<feature type="domain" description="Potassium channel" evidence="10">
    <location>
        <begin position="389"/>
        <end position="460"/>
    </location>
</feature>
<dbReference type="InterPro" id="IPR003280">
    <property type="entry name" value="2pore_dom_K_chnl"/>
</dbReference>
<feature type="transmembrane region" description="Helical" evidence="9">
    <location>
        <begin position="379"/>
        <end position="400"/>
    </location>
</feature>
<dbReference type="PANTHER" id="PTHR11003">
    <property type="entry name" value="POTASSIUM CHANNEL, SUBFAMILY K"/>
    <property type="match status" value="1"/>
</dbReference>
<evidence type="ECO:0000313" key="11">
    <source>
        <dbReference type="EMBL" id="KAH3671085.1"/>
    </source>
</evidence>
<evidence type="ECO:0000256" key="5">
    <source>
        <dbReference type="ARBA" id="ARBA00023065"/>
    </source>
</evidence>
<keyword evidence="4 9" id="KW-1133">Transmembrane helix</keyword>
<feature type="transmembrane region" description="Helical" evidence="9">
    <location>
        <begin position="169"/>
        <end position="192"/>
    </location>
</feature>
<evidence type="ECO:0000313" key="12">
    <source>
        <dbReference type="Proteomes" id="UP000769157"/>
    </source>
</evidence>
<feature type="transmembrane region" description="Helical" evidence="9">
    <location>
        <begin position="204"/>
        <end position="231"/>
    </location>
</feature>